<evidence type="ECO:0000256" key="1">
    <source>
        <dbReference type="SAM" id="MobiDB-lite"/>
    </source>
</evidence>
<dbReference type="EMBL" id="AUZY01006435">
    <property type="protein sequence ID" value="EQD54375.1"/>
    <property type="molecule type" value="Genomic_DNA"/>
</dbReference>
<comment type="caution">
    <text evidence="4">The sequence shown here is derived from an EMBL/GenBank/DDBJ whole genome shotgun (WGS) entry which is preliminary data.</text>
</comment>
<dbReference type="Pfam" id="PF00919">
    <property type="entry name" value="UPF0004"/>
    <property type="match status" value="1"/>
</dbReference>
<dbReference type="PANTHER" id="PTHR43837:SF1">
    <property type="entry name" value="RIBOSOMAL PROTEIN US12 METHYLTHIOTRANSFERASE RIMO"/>
    <property type="match status" value="1"/>
</dbReference>
<dbReference type="SFLD" id="SFLDS00029">
    <property type="entry name" value="Radical_SAM"/>
    <property type="match status" value="1"/>
</dbReference>
<feature type="domain" description="MTTase N-terminal" evidence="2">
    <location>
        <begin position="1"/>
        <end position="77"/>
    </location>
</feature>
<dbReference type="InterPro" id="IPR038135">
    <property type="entry name" value="Methylthiotransferase_N_sf"/>
</dbReference>
<dbReference type="AlphaFoldDB" id="T1BK47"/>
<proteinExistence type="predicted"/>
<dbReference type="SUPFAM" id="SSF102114">
    <property type="entry name" value="Radical SAM enzymes"/>
    <property type="match status" value="1"/>
</dbReference>
<organism evidence="4">
    <name type="scientific">mine drainage metagenome</name>
    <dbReference type="NCBI Taxonomy" id="410659"/>
    <lineage>
        <taxon>unclassified sequences</taxon>
        <taxon>metagenomes</taxon>
        <taxon>ecological metagenomes</taxon>
    </lineage>
</organism>
<reference evidence="4" key="2">
    <citation type="journal article" date="2014" name="ISME J.">
        <title>Microbial stratification in low pH oxic and suboxic macroscopic growths along an acid mine drainage.</title>
        <authorList>
            <person name="Mendez-Garcia C."/>
            <person name="Mesa V."/>
            <person name="Sprenger R.R."/>
            <person name="Richter M."/>
            <person name="Diez M.S."/>
            <person name="Solano J."/>
            <person name="Bargiela R."/>
            <person name="Golyshina O.V."/>
            <person name="Manteca A."/>
            <person name="Ramos J.L."/>
            <person name="Gallego J.R."/>
            <person name="Llorente I."/>
            <person name="Martins Dos Santos V.A."/>
            <person name="Jensen O.N."/>
            <person name="Pelaez A.I."/>
            <person name="Sanchez J."/>
            <person name="Ferrer M."/>
        </authorList>
    </citation>
    <scope>NUCLEOTIDE SEQUENCE</scope>
</reference>
<feature type="non-terminal residue" evidence="4">
    <location>
        <position position="197"/>
    </location>
</feature>
<feature type="domain" description="Radical SAM core" evidence="3">
    <location>
        <begin position="111"/>
        <end position="197"/>
    </location>
</feature>
<feature type="non-terminal residue" evidence="4">
    <location>
        <position position="1"/>
    </location>
</feature>
<dbReference type="InterPro" id="IPR013848">
    <property type="entry name" value="Methylthiotransferase_N"/>
</dbReference>
<evidence type="ECO:0000313" key="4">
    <source>
        <dbReference type="EMBL" id="EQD54375.1"/>
    </source>
</evidence>
<dbReference type="Gene3D" id="3.40.50.12160">
    <property type="entry name" value="Methylthiotransferase, N-terminal domain"/>
    <property type="match status" value="1"/>
</dbReference>
<dbReference type="InterPro" id="IPR023404">
    <property type="entry name" value="rSAM_horseshoe"/>
</dbReference>
<evidence type="ECO:0000259" key="2">
    <source>
        <dbReference type="PROSITE" id="PS51449"/>
    </source>
</evidence>
<dbReference type="InterPro" id="IPR007197">
    <property type="entry name" value="rSAM"/>
</dbReference>
<dbReference type="InterPro" id="IPR005840">
    <property type="entry name" value="Ribosomal_uS12_MeSTrfase_RimO"/>
</dbReference>
<dbReference type="Gene3D" id="3.80.30.20">
    <property type="entry name" value="tm_1862 like domain"/>
    <property type="match status" value="1"/>
</dbReference>
<accession>T1BK47</accession>
<name>T1BK47_9ZZZZ</name>
<dbReference type="PROSITE" id="PS51918">
    <property type="entry name" value="RADICAL_SAM"/>
    <property type="match status" value="1"/>
</dbReference>
<reference evidence="4" key="1">
    <citation type="submission" date="2013-08" db="EMBL/GenBank/DDBJ databases">
        <authorList>
            <person name="Mendez C."/>
            <person name="Richter M."/>
            <person name="Ferrer M."/>
            <person name="Sanchez J."/>
        </authorList>
    </citation>
    <scope>NUCLEOTIDE SEQUENCE</scope>
</reference>
<dbReference type="InterPro" id="IPR058240">
    <property type="entry name" value="rSAM_sf"/>
</dbReference>
<gene>
    <name evidence="4" type="ORF">B1B_09718</name>
</gene>
<dbReference type="GO" id="GO:0005829">
    <property type="term" value="C:cytosol"/>
    <property type="evidence" value="ECO:0007669"/>
    <property type="project" value="TreeGrafter"/>
</dbReference>
<protein>
    <submittedName>
        <fullName evidence="4">MiaB-like tRNA modifying enzyme YliG</fullName>
    </submittedName>
</protein>
<dbReference type="GO" id="GO:0051539">
    <property type="term" value="F:4 iron, 4 sulfur cluster binding"/>
    <property type="evidence" value="ECO:0007669"/>
    <property type="project" value="UniProtKB-KW"/>
</dbReference>
<evidence type="ECO:0000259" key="3">
    <source>
        <dbReference type="PROSITE" id="PS51918"/>
    </source>
</evidence>
<feature type="compositionally biased region" description="Basic and acidic residues" evidence="1">
    <location>
        <begin position="172"/>
        <end position="190"/>
    </location>
</feature>
<sequence>ADLLVVNTCAFIEPAREESIDVILELGALRREGSRLAVTGCLAERSGRELAEALPEVDVVAGFGVDFLGEVAATPRAGGSSSQLGVPSSPVRLLGRGEVPSFDLLELPRPAASAPWAYVKVAEGCDRRCGFCAIPSFRGRQRSRTMASILSEVESLNVSEVILVAQDLASFGRDRSGDRPRPDAADRRDGPSAVGGI</sequence>
<dbReference type="PROSITE" id="PS51449">
    <property type="entry name" value="MTTASE_N"/>
    <property type="match status" value="1"/>
</dbReference>
<feature type="region of interest" description="Disordered" evidence="1">
    <location>
        <begin position="172"/>
        <end position="197"/>
    </location>
</feature>
<dbReference type="PANTHER" id="PTHR43837">
    <property type="entry name" value="RIBOSOMAL PROTEIN S12 METHYLTHIOTRANSFERASE RIMO"/>
    <property type="match status" value="1"/>
</dbReference>
<dbReference type="GO" id="GO:0035599">
    <property type="term" value="F:aspartic acid methylthiotransferase activity"/>
    <property type="evidence" value="ECO:0007669"/>
    <property type="project" value="TreeGrafter"/>
</dbReference>
<dbReference type="GO" id="GO:0046872">
    <property type="term" value="F:metal ion binding"/>
    <property type="evidence" value="ECO:0007669"/>
    <property type="project" value="UniProtKB-KW"/>
</dbReference>